<dbReference type="InterPro" id="IPR022898">
    <property type="entry name" value="RNase_HII"/>
</dbReference>
<reference evidence="15 16" key="1">
    <citation type="journal article" date="2013" name="PLoS ONE">
        <title>Bacterial endosymbiosis in a chordate host: long-term co-evolution and conservation of secondary metabolism.</title>
        <authorList>
            <person name="Kwan J.C."/>
            <person name="Schmidt E.W."/>
        </authorList>
    </citation>
    <scope>NUCLEOTIDE SEQUENCE [LARGE SCALE GENOMIC DNA]</scope>
    <source>
        <strain evidence="16">faulkneri L5</strain>
    </source>
</reference>
<proteinExistence type="inferred from homology"/>
<evidence type="ECO:0000256" key="6">
    <source>
        <dbReference type="ARBA" id="ARBA00022490"/>
    </source>
</evidence>
<gene>
    <name evidence="15" type="primary">rnhB</name>
    <name evidence="15" type="ORF">P856_200</name>
</gene>
<dbReference type="GO" id="GO:0006298">
    <property type="term" value="P:mismatch repair"/>
    <property type="evidence" value="ECO:0007669"/>
    <property type="project" value="TreeGrafter"/>
</dbReference>
<comment type="cofactor">
    <cofactor evidence="2">
        <name>Mg(2+)</name>
        <dbReference type="ChEBI" id="CHEBI:18420"/>
    </cofactor>
</comment>
<dbReference type="EC" id="3.1.26.4" evidence="13"/>
<evidence type="ECO:0000256" key="10">
    <source>
        <dbReference type="ARBA" id="ARBA00022801"/>
    </source>
</evidence>
<evidence type="ECO:0000256" key="13">
    <source>
        <dbReference type="RuleBase" id="RU003515"/>
    </source>
</evidence>
<keyword evidence="16" id="KW-1185">Reference proteome</keyword>
<accession>V9TUR7</accession>
<dbReference type="PROSITE" id="PS51975">
    <property type="entry name" value="RNASE_H_2"/>
    <property type="match status" value="1"/>
</dbReference>
<protein>
    <recommendedName>
        <fullName evidence="13">Ribonuclease</fullName>
        <ecNumber evidence="13">3.1.26.4</ecNumber>
    </recommendedName>
</protein>
<dbReference type="EMBL" id="CP006745">
    <property type="protein sequence ID" value="AHC73433.1"/>
    <property type="molecule type" value="Genomic_DNA"/>
</dbReference>
<dbReference type="STRING" id="1401328.P856_200"/>
<name>V9TUR7_9PROT</name>
<keyword evidence="9 12" id="KW-0255">Endonuclease</keyword>
<evidence type="ECO:0000256" key="9">
    <source>
        <dbReference type="ARBA" id="ARBA00022759"/>
    </source>
</evidence>
<evidence type="ECO:0000259" key="14">
    <source>
        <dbReference type="PROSITE" id="PS51975"/>
    </source>
</evidence>
<dbReference type="AlphaFoldDB" id="V9TUR7"/>
<dbReference type="SUPFAM" id="SSF53098">
    <property type="entry name" value="Ribonuclease H-like"/>
    <property type="match status" value="1"/>
</dbReference>
<dbReference type="KEGG" id="efk:P856_200"/>
<dbReference type="InterPro" id="IPR024567">
    <property type="entry name" value="RNase_HII/HIII_dom"/>
</dbReference>
<dbReference type="Pfam" id="PF01351">
    <property type="entry name" value="RNase_HII"/>
    <property type="match status" value="1"/>
</dbReference>
<dbReference type="Gene3D" id="3.30.420.10">
    <property type="entry name" value="Ribonuclease H-like superfamily/Ribonuclease H"/>
    <property type="match status" value="1"/>
</dbReference>
<comment type="function">
    <text evidence="3 13">Endonuclease that specifically degrades the RNA of RNA-DNA hybrids.</text>
</comment>
<comment type="similarity">
    <text evidence="5 13">Belongs to the RNase HII family.</text>
</comment>
<feature type="binding site" evidence="12">
    <location>
        <position position="32"/>
    </location>
    <ligand>
        <name>a divalent metal cation</name>
        <dbReference type="ChEBI" id="CHEBI:60240"/>
    </ligand>
</feature>
<evidence type="ECO:0000256" key="4">
    <source>
        <dbReference type="ARBA" id="ARBA00004496"/>
    </source>
</evidence>
<evidence type="ECO:0000313" key="15">
    <source>
        <dbReference type="EMBL" id="AHC73433.1"/>
    </source>
</evidence>
<dbReference type="GO" id="GO:0032299">
    <property type="term" value="C:ribonuclease H2 complex"/>
    <property type="evidence" value="ECO:0007669"/>
    <property type="project" value="TreeGrafter"/>
</dbReference>
<dbReference type="GO" id="GO:0003723">
    <property type="term" value="F:RNA binding"/>
    <property type="evidence" value="ECO:0007669"/>
    <property type="project" value="UniProtKB-UniRule"/>
</dbReference>
<evidence type="ECO:0000256" key="8">
    <source>
        <dbReference type="ARBA" id="ARBA00022723"/>
    </source>
</evidence>
<dbReference type="GO" id="GO:0043137">
    <property type="term" value="P:DNA replication, removal of RNA primer"/>
    <property type="evidence" value="ECO:0007669"/>
    <property type="project" value="TreeGrafter"/>
</dbReference>
<organism evidence="15 16">
    <name type="scientific">Candidatus Endolissoclinum faulkneri L5</name>
    <dbReference type="NCBI Taxonomy" id="1401328"/>
    <lineage>
        <taxon>Bacteria</taxon>
        <taxon>Pseudomonadati</taxon>
        <taxon>Pseudomonadota</taxon>
        <taxon>Alphaproteobacteria</taxon>
        <taxon>Rhodospirillales</taxon>
        <taxon>Rhodospirillaceae</taxon>
        <taxon>Candidatus Endolissoclinum</taxon>
    </lineage>
</organism>
<evidence type="ECO:0000313" key="16">
    <source>
        <dbReference type="Proteomes" id="UP000018700"/>
    </source>
</evidence>
<dbReference type="HOGENOM" id="CLU_036532_3_2_5"/>
<feature type="binding site" evidence="12">
    <location>
        <position position="130"/>
    </location>
    <ligand>
        <name>a divalent metal cation</name>
        <dbReference type="ChEBI" id="CHEBI:60240"/>
    </ligand>
</feature>
<dbReference type="InterPro" id="IPR036397">
    <property type="entry name" value="RNaseH_sf"/>
</dbReference>
<evidence type="ECO:0000256" key="11">
    <source>
        <dbReference type="ARBA" id="ARBA00023211"/>
    </source>
</evidence>
<feature type="binding site" evidence="12">
    <location>
        <position position="31"/>
    </location>
    <ligand>
        <name>a divalent metal cation</name>
        <dbReference type="ChEBI" id="CHEBI:60240"/>
    </ligand>
</feature>
<dbReference type="NCBIfam" id="NF000595">
    <property type="entry name" value="PRK00015.1-3"/>
    <property type="match status" value="1"/>
</dbReference>
<comment type="cofactor">
    <cofactor evidence="12">
        <name>Mn(2+)</name>
        <dbReference type="ChEBI" id="CHEBI:29035"/>
    </cofactor>
    <cofactor evidence="12">
        <name>Mg(2+)</name>
        <dbReference type="ChEBI" id="CHEBI:18420"/>
    </cofactor>
    <text evidence="12">Manganese or magnesium. Binds 1 divalent metal ion per monomer in the absence of substrate. May bind a second metal ion after substrate binding.</text>
</comment>
<feature type="domain" description="RNase H type-2" evidence="14">
    <location>
        <begin position="25"/>
        <end position="221"/>
    </location>
</feature>
<dbReference type="Proteomes" id="UP000018700">
    <property type="component" value="Chromosome"/>
</dbReference>
<evidence type="ECO:0000256" key="1">
    <source>
        <dbReference type="ARBA" id="ARBA00000077"/>
    </source>
</evidence>
<dbReference type="CDD" id="cd07182">
    <property type="entry name" value="RNase_HII_bacteria_HII_like"/>
    <property type="match status" value="1"/>
</dbReference>
<evidence type="ECO:0000256" key="2">
    <source>
        <dbReference type="ARBA" id="ARBA00001946"/>
    </source>
</evidence>
<evidence type="ECO:0000256" key="7">
    <source>
        <dbReference type="ARBA" id="ARBA00022722"/>
    </source>
</evidence>
<dbReference type="InterPro" id="IPR012337">
    <property type="entry name" value="RNaseH-like_sf"/>
</dbReference>
<keyword evidence="7 12" id="KW-0540">Nuclease</keyword>
<dbReference type="PATRIC" id="fig|1401328.3.peg.190"/>
<evidence type="ECO:0000256" key="3">
    <source>
        <dbReference type="ARBA" id="ARBA00004065"/>
    </source>
</evidence>
<evidence type="ECO:0000256" key="12">
    <source>
        <dbReference type="PROSITE-ProRule" id="PRU01319"/>
    </source>
</evidence>
<comment type="subcellular location">
    <subcellularLocation>
        <location evidence="4">Cytoplasm</location>
    </subcellularLocation>
</comment>
<dbReference type="PANTHER" id="PTHR10954">
    <property type="entry name" value="RIBONUCLEASE H2 SUBUNIT A"/>
    <property type="match status" value="1"/>
</dbReference>
<dbReference type="InterPro" id="IPR001352">
    <property type="entry name" value="RNase_HII/HIII"/>
</dbReference>
<keyword evidence="11" id="KW-0464">Manganese</keyword>
<dbReference type="eggNOG" id="COG0164">
    <property type="taxonomic scope" value="Bacteria"/>
</dbReference>
<keyword evidence="10 12" id="KW-0378">Hydrolase</keyword>
<dbReference type="GO" id="GO:0046872">
    <property type="term" value="F:metal ion binding"/>
    <property type="evidence" value="ECO:0007669"/>
    <property type="project" value="UniProtKB-KW"/>
</dbReference>
<dbReference type="GO" id="GO:0005737">
    <property type="term" value="C:cytoplasm"/>
    <property type="evidence" value="ECO:0007669"/>
    <property type="project" value="UniProtKB-SubCell"/>
</dbReference>
<keyword evidence="8 12" id="KW-0479">Metal-binding</keyword>
<sequence>MIAEQNTIDNQGFNLELASGANKGATVFGVDEVGRGALAGPIIAGASWINLDLIPEAISYMIVDSKALTQKSRAKVIISTKPYAVIELGIAEVAEINATNILVATLKAMERAINALVNTINREPTNVLVDGNKLPTCHWPTQAVVKGDKISKSIALASIMAKQTRDSTMSILAKSYQGYGWERNAGYGTVEHKKALAKLGVTQHHRQNFAPIRALLQQPEVPSITTCSL</sequence>
<evidence type="ECO:0000256" key="5">
    <source>
        <dbReference type="ARBA" id="ARBA00007383"/>
    </source>
</evidence>
<comment type="catalytic activity">
    <reaction evidence="1 12 13">
        <text>Endonucleolytic cleavage to 5'-phosphomonoester.</text>
        <dbReference type="EC" id="3.1.26.4"/>
    </reaction>
</comment>
<keyword evidence="6" id="KW-0963">Cytoplasm</keyword>
<dbReference type="PANTHER" id="PTHR10954:SF18">
    <property type="entry name" value="RIBONUCLEASE HII"/>
    <property type="match status" value="1"/>
</dbReference>
<dbReference type="GO" id="GO:0004523">
    <property type="term" value="F:RNA-DNA hybrid ribonuclease activity"/>
    <property type="evidence" value="ECO:0007669"/>
    <property type="project" value="UniProtKB-UniRule"/>
</dbReference>
<dbReference type="RefSeq" id="WP_025300316.1">
    <property type="nucleotide sequence ID" value="NZ_CP006745.1"/>
</dbReference>